<sequence>MHTNEIVVGFDGSAQSRAALRFGVAQAGRMSGRVHVVTAYDYNWGAARFGGAEVLEETVRDRQEKLLAEAVEEVRPIAPDVPVTTAAILGEPAPVLLNAGRSAALTVVGNRGRGGFGSLLLGSVSQKVATHARHPVIVVRGTVDTATGPVVVGVDHTEHSDHTIGAAFEEAVRRDCPVIAIHAFTLPAAYGAMAMTVLPYKPADLRDAEAAALDRAIQPWRDKFPGVTVETLVAQGTAARVLVDVSSNAGLVVVGSRGHGGVAETLLGSVSLQVLHHSDCPVLVVHPHDPKE</sequence>
<proteinExistence type="inferred from homology"/>
<dbReference type="SUPFAM" id="SSF52402">
    <property type="entry name" value="Adenine nucleotide alpha hydrolases-like"/>
    <property type="match status" value="2"/>
</dbReference>
<dbReference type="PANTHER" id="PTHR46553">
    <property type="entry name" value="ADENINE NUCLEOTIDE ALPHA HYDROLASES-LIKE SUPERFAMILY PROTEIN"/>
    <property type="match status" value="1"/>
</dbReference>
<evidence type="ECO:0000313" key="3">
    <source>
        <dbReference type="EMBL" id="GIJ71516.1"/>
    </source>
</evidence>
<feature type="domain" description="UspA" evidence="2">
    <location>
        <begin position="5"/>
        <end position="140"/>
    </location>
</feature>
<dbReference type="Proteomes" id="UP000635606">
    <property type="component" value="Unassembled WGS sequence"/>
</dbReference>
<dbReference type="PRINTS" id="PR01438">
    <property type="entry name" value="UNVRSLSTRESS"/>
</dbReference>
<evidence type="ECO:0000259" key="2">
    <source>
        <dbReference type="Pfam" id="PF00582"/>
    </source>
</evidence>
<dbReference type="AlphaFoldDB" id="A0A8J4EEA3"/>
<dbReference type="PANTHER" id="PTHR46553:SF3">
    <property type="entry name" value="ADENINE NUCLEOTIDE ALPHA HYDROLASES-LIKE SUPERFAMILY PROTEIN"/>
    <property type="match status" value="1"/>
</dbReference>
<feature type="domain" description="UspA" evidence="2">
    <location>
        <begin position="149"/>
        <end position="286"/>
    </location>
</feature>
<comment type="similarity">
    <text evidence="1">Belongs to the universal stress protein A family.</text>
</comment>
<dbReference type="EMBL" id="BOPH01000088">
    <property type="protein sequence ID" value="GIJ71516.1"/>
    <property type="molecule type" value="Genomic_DNA"/>
</dbReference>
<dbReference type="InterPro" id="IPR006015">
    <property type="entry name" value="Universal_stress_UspA"/>
</dbReference>
<dbReference type="Gene3D" id="3.40.50.620">
    <property type="entry name" value="HUPs"/>
    <property type="match status" value="2"/>
</dbReference>
<dbReference type="InterPro" id="IPR006016">
    <property type="entry name" value="UspA"/>
</dbReference>
<dbReference type="RefSeq" id="WP_203931380.1">
    <property type="nucleotide sequence ID" value="NZ_BOPH01000088.1"/>
</dbReference>
<gene>
    <name evidence="3" type="ORF">Voc01_064330</name>
</gene>
<dbReference type="InterPro" id="IPR014729">
    <property type="entry name" value="Rossmann-like_a/b/a_fold"/>
</dbReference>
<reference evidence="3" key="1">
    <citation type="submission" date="2021-01" db="EMBL/GenBank/DDBJ databases">
        <title>Whole genome shotgun sequence of Virgisporangium ochraceum NBRC 16418.</title>
        <authorList>
            <person name="Komaki H."/>
            <person name="Tamura T."/>
        </authorList>
    </citation>
    <scope>NUCLEOTIDE SEQUENCE</scope>
    <source>
        <strain evidence="3">NBRC 16418</strain>
    </source>
</reference>
<evidence type="ECO:0000256" key="1">
    <source>
        <dbReference type="ARBA" id="ARBA00008791"/>
    </source>
</evidence>
<organism evidence="3 4">
    <name type="scientific">Virgisporangium ochraceum</name>
    <dbReference type="NCBI Taxonomy" id="65505"/>
    <lineage>
        <taxon>Bacteria</taxon>
        <taxon>Bacillati</taxon>
        <taxon>Actinomycetota</taxon>
        <taxon>Actinomycetes</taxon>
        <taxon>Micromonosporales</taxon>
        <taxon>Micromonosporaceae</taxon>
        <taxon>Virgisporangium</taxon>
    </lineage>
</organism>
<name>A0A8J4EEA3_9ACTN</name>
<protein>
    <submittedName>
        <fullName evidence="3">Universal stress protein</fullName>
    </submittedName>
</protein>
<comment type="caution">
    <text evidence="3">The sequence shown here is derived from an EMBL/GenBank/DDBJ whole genome shotgun (WGS) entry which is preliminary data.</text>
</comment>
<dbReference type="Pfam" id="PF00582">
    <property type="entry name" value="Usp"/>
    <property type="match status" value="2"/>
</dbReference>
<accession>A0A8J4EEA3</accession>
<keyword evidence="4" id="KW-1185">Reference proteome</keyword>
<evidence type="ECO:0000313" key="4">
    <source>
        <dbReference type="Proteomes" id="UP000635606"/>
    </source>
</evidence>